<dbReference type="EMBL" id="BQXS01012506">
    <property type="protein sequence ID" value="GKT24132.1"/>
    <property type="molecule type" value="Genomic_DNA"/>
</dbReference>
<dbReference type="InterPro" id="IPR016024">
    <property type="entry name" value="ARM-type_fold"/>
</dbReference>
<feature type="non-terminal residue" evidence="1">
    <location>
        <position position="548"/>
    </location>
</feature>
<dbReference type="SUPFAM" id="SSF48371">
    <property type="entry name" value="ARM repeat"/>
    <property type="match status" value="1"/>
</dbReference>
<proteinExistence type="predicted"/>
<comment type="caution">
    <text evidence="1">The sequence shown here is derived from an EMBL/GenBank/DDBJ whole genome shotgun (WGS) entry which is preliminary data.</text>
</comment>
<organism evidence="1 2">
    <name type="scientific">Aduncisulcus paluster</name>
    <dbReference type="NCBI Taxonomy" id="2918883"/>
    <lineage>
        <taxon>Eukaryota</taxon>
        <taxon>Metamonada</taxon>
        <taxon>Carpediemonas-like organisms</taxon>
        <taxon>Aduncisulcus</taxon>
    </lineage>
</organism>
<keyword evidence="2" id="KW-1185">Reference proteome</keyword>
<accession>A0ABQ5K044</accession>
<gene>
    <name evidence="1" type="ORF">ADUPG1_012638</name>
</gene>
<evidence type="ECO:0000313" key="2">
    <source>
        <dbReference type="Proteomes" id="UP001057375"/>
    </source>
</evidence>
<evidence type="ECO:0000313" key="1">
    <source>
        <dbReference type="EMBL" id="GKT24132.1"/>
    </source>
</evidence>
<reference evidence="1" key="1">
    <citation type="submission" date="2022-03" db="EMBL/GenBank/DDBJ databases">
        <title>Draft genome sequence of Aduncisulcus paluster, a free-living microaerophilic Fornicata.</title>
        <authorList>
            <person name="Yuyama I."/>
            <person name="Kume K."/>
            <person name="Tamura T."/>
            <person name="Inagaki Y."/>
            <person name="Hashimoto T."/>
        </authorList>
    </citation>
    <scope>NUCLEOTIDE SEQUENCE</scope>
    <source>
        <strain evidence="1">NY0171</strain>
    </source>
</reference>
<dbReference type="Proteomes" id="UP001057375">
    <property type="component" value="Unassembled WGS sequence"/>
</dbReference>
<sequence length="548" mass="63360">MHHEHSFSPCTNIPANGPILEILVNKLKNLKIKLGEVPSNYVGRQVFRKIVSSLSHFFGYFASPSDIGDNRPNFVFVFEYISSLFQLGNLGTSPVVFSGTREVISIDSFLYHLLSPMLKVEMILRDKKPGQINSITKNLFRVLRNSLKRCPQFFMDIRINFILSDFIKSLIDFFKFGSSISFDEEFVEDILACGKILSVLSHNQSMVIFLDSLLPYVIPWMEKYQSQRLCGDWITIVKGFVCNSEYINVERMEKCWHLFPKLVEVIKKEISPEIPIINVKDDHKSIRSEFDFQDYFVNFLDISFYFCSCSHTAEVFDILKDSLDDIIKFVVTHRVDGHMASFLQLMSSFSAIPSIVPHILPKYDEDVLYCHRNSNINSVVKVCPAYLKYLLNCHSSTYIQKLGGLIDLIRQCEGDEAFQELFLKHQDILLEIFSSYCSSDQSIWDHRFELIFCVGCLVLFSSNEEFFFDDMVRLIFNNFYENLSRIVQVLEGEIDHEFCFLCGKIFHPVNSVTSLTFIKIIEPGFRYLFKQGSMNKLCADIPTFVLGL</sequence>
<protein>
    <submittedName>
        <fullName evidence="1">Uncharacterized protein</fullName>
    </submittedName>
</protein>
<name>A0ABQ5K044_9EUKA</name>